<dbReference type="Proteomes" id="UP000646827">
    <property type="component" value="Unassembled WGS sequence"/>
</dbReference>
<proteinExistence type="inferred from homology"/>
<evidence type="ECO:0000256" key="7">
    <source>
        <dbReference type="ARBA" id="ARBA00023157"/>
    </source>
</evidence>
<reference evidence="19 20" key="1">
    <citation type="submission" date="2020-12" db="EMBL/GenBank/DDBJ databases">
        <title>Metabolic potential, ecology and presence of endohyphal bacteria is reflected in genomic diversity of Mucoromycotina.</title>
        <authorList>
            <person name="Muszewska A."/>
            <person name="Okrasinska A."/>
            <person name="Steczkiewicz K."/>
            <person name="Drgas O."/>
            <person name="Orlowska M."/>
            <person name="Perlinska-Lenart U."/>
            <person name="Aleksandrzak-Piekarczyk T."/>
            <person name="Szatraj K."/>
            <person name="Zielenkiewicz U."/>
            <person name="Pilsyk S."/>
            <person name="Malc E."/>
            <person name="Mieczkowski P."/>
            <person name="Kruszewska J.S."/>
            <person name="Biernat P."/>
            <person name="Pawlowska J."/>
        </authorList>
    </citation>
    <scope>NUCLEOTIDE SEQUENCE [LARGE SCALE GENOMIC DNA]</scope>
    <source>
        <strain evidence="19 20">CBS 142.35</strain>
    </source>
</reference>
<dbReference type="FunFam" id="2.40.70.10:FF:000008">
    <property type="entry name" value="Cathepsin D"/>
    <property type="match status" value="1"/>
</dbReference>
<protein>
    <recommendedName>
        <fullName evidence="12">Mucorpepsin</fullName>
        <ecNumber evidence="11">3.4.23.23</ecNumber>
    </recommendedName>
    <alternativeName>
        <fullName evidence="13">Mucor rennin</fullName>
    </alternativeName>
</protein>
<dbReference type="PRINTS" id="PR00792">
    <property type="entry name" value="PEPSIN"/>
</dbReference>
<comment type="caution">
    <text evidence="19">The sequence shown here is derived from an EMBL/GenBank/DDBJ whole genome shotgun (WGS) entry which is preliminary data.</text>
</comment>
<comment type="catalytic activity">
    <reaction evidence="9">
        <text>Hydrolysis of proteins, favoring hydrophobic residues at P1 and P1'. Clots milk. Does not accept Lys at P1, and hence does not activate trypsinogen.</text>
        <dbReference type="EC" id="3.4.23.23"/>
    </reaction>
</comment>
<dbReference type="CDD" id="cd05471">
    <property type="entry name" value="pepsin_like"/>
    <property type="match status" value="1"/>
</dbReference>
<evidence type="ECO:0000256" key="5">
    <source>
        <dbReference type="ARBA" id="ARBA00022801"/>
    </source>
</evidence>
<feature type="compositionally biased region" description="Basic and acidic residues" evidence="16">
    <location>
        <begin position="390"/>
        <end position="402"/>
    </location>
</feature>
<evidence type="ECO:0000256" key="14">
    <source>
        <dbReference type="PIRSR" id="PIRSR601461-1"/>
    </source>
</evidence>
<dbReference type="SUPFAM" id="SSF50630">
    <property type="entry name" value="Acid proteases"/>
    <property type="match status" value="1"/>
</dbReference>
<dbReference type="EMBL" id="JAEPRB010000254">
    <property type="protein sequence ID" value="KAG2218059.1"/>
    <property type="molecule type" value="Genomic_DNA"/>
</dbReference>
<keyword evidence="20" id="KW-1185">Reference proteome</keyword>
<organism evidence="19 20">
    <name type="scientific">Circinella minor</name>
    <dbReference type="NCBI Taxonomy" id="1195481"/>
    <lineage>
        <taxon>Eukaryota</taxon>
        <taxon>Fungi</taxon>
        <taxon>Fungi incertae sedis</taxon>
        <taxon>Mucoromycota</taxon>
        <taxon>Mucoromycotina</taxon>
        <taxon>Mucoromycetes</taxon>
        <taxon>Mucorales</taxon>
        <taxon>Lichtheimiaceae</taxon>
        <taxon>Circinella</taxon>
    </lineage>
</organism>
<evidence type="ECO:0000256" key="3">
    <source>
        <dbReference type="ARBA" id="ARBA00022729"/>
    </source>
</evidence>
<evidence type="ECO:0000256" key="2">
    <source>
        <dbReference type="ARBA" id="ARBA00022670"/>
    </source>
</evidence>
<dbReference type="OrthoDB" id="771136at2759"/>
<evidence type="ECO:0000256" key="10">
    <source>
        <dbReference type="ARBA" id="ARBA00059864"/>
    </source>
</evidence>
<feature type="domain" description="Peptidase A1" evidence="18">
    <location>
        <begin position="68"/>
        <end position="482"/>
    </location>
</feature>
<dbReference type="GO" id="GO:0004190">
    <property type="term" value="F:aspartic-type endopeptidase activity"/>
    <property type="evidence" value="ECO:0007669"/>
    <property type="project" value="UniProtKB-KW"/>
</dbReference>
<dbReference type="InterPro" id="IPR034164">
    <property type="entry name" value="Pepsin-like_dom"/>
</dbReference>
<evidence type="ECO:0000313" key="19">
    <source>
        <dbReference type="EMBL" id="KAG2218059.1"/>
    </source>
</evidence>
<evidence type="ECO:0000259" key="18">
    <source>
        <dbReference type="PROSITE" id="PS51767"/>
    </source>
</evidence>
<dbReference type="Pfam" id="PF00026">
    <property type="entry name" value="Asp"/>
    <property type="match status" value="1"/>
</dbReference>
<feature type="signal peptide" evidence="17">
    <location>
        <begin position="1"/>
        <end position="21"/>
    </location>
</feature>
<evidence type="ECO:0000256" key="16">
    <source>
        <dbReference type="SAM" id="MobiDB-lite"/>
    </source>
</evidence>
<evidence type="ECO:0000256" key="15">
    <source>
        <dbReference type="RuleBase" id="RU000454"/>
    </source>
</evidence>
<evidence type="ECO:0000256" key="6">
    <source>
        <dbReference type="ARBA" id="ARBA00023145"/>
    </source>
</evidence>
<dbReference type="PANTHER" id="PTHR47966:SF65">
    <property type="entry name" value="ASPARTIC-TYPE ENDOPEPTIDASE"/>
    <property type="match status" value="1"/>
</dbReference>
<gene>
    <name evidence="19" type="ORF">INT45_007222</name>
</gene>
<feature type="region of interest" description="Disordered" evidence="16">
    <location>
        <begin position="499"/>
        <end position="520"/>
    </location>
</feature>
<evidence type="ECO:0000256" key="11">
    <source>
        <dbReference type="ARBA" id="ARBA00067072"/>
    </source>
</evidence>
<evidence type="ECO:0000256" key="8">
    <source>
        <dbReference type="ARBA" id="ARBA00023180"/>
    </source>
</evidence>
<keyword evidence="8" id="KW-0325">Glycoprotein</keyword>
<dbReference type="Gene3D" id="2.40.70.10">
    <property type="entry name" value="Acid Proteases"/>
    <property type="match status" value="2"/>
</dbReference>
<feature type="region of interest" description="Disordered" evidence="16">
    <location>
        <begin position="379"/>
        <end position="407"/>
    </location>
</feature>
<dbReference type="PROSITE" id="PS51767">
    <property type="entry name" value="PEPTIDASE_A1"/>
    <property type="match status" value="1"/>
</dbReference>
<dbReference type="EC" id="3.4.23.23" evidence="11"/>
<feature type="chain" id="PRO_5034804257" description="Mucorpepsin" evidence="17">
    <location>
        <begin position="22"/>
        <end position="553"/>
    </location>
</feature>
<dbReference type="PROSITE" id="PS00141">
    <property type="entry name" value="ASP_PROTEASE"/>
    <property type="match status" value="2"/>
</dbReference>
<comment type="function">
    <text evidence="10">This enzyme, capable of clotting milk is frequently used for cheese production.</text>
</comment>
<evidence type="ECO:0000256" key="9">
    <source>
        <dbReference type="ARBA" id="ARBA00052485"/>
    </source>
</evidence>
<dbReference type="AlphaFoldDB" id="A0A8H7RW03"/>
<evidence type="ECO:0000256" key="1">
    <source>
        <dbReference type="ARBA" id="ARBA00007447"/>
    </source>
</evidence>
<dbReference type="InterPro" id="IPR021109">
    <property type="entry name" value="Peptidase_aspartic_dom_sf"/>
</dbReference>
<keyword evidence="5 15" id="KW-0378">Hydrolase</keyword>
<keyword evidence="2 15" id="KW-0645">Protease</keyword>
<evidence type="ECO:0000256" key="12">
    <source>
        <dbReference type="ARBA" id="ARBA00070311"/>
    </source>
</evidence>
<comment type="similarity">
    <text evidence="1 15">Belongs to the peptidase A1 family.</text>
</comment>
<keyword evidence="3 17" id="KW-0732">Signal</keyword>
<evidence type="ECO:0000256" key="4">
    <source>
        <dbReference type="ARBA" id="ARBA00022750"/>
    </source>
</evidence>
<dbReference type="GO" id="GO:0006508">
    <property type="term" value="P:proteolysis"/>
    <property type="evidence" value="ECO:0007669"/>
    <property type="project" value="UniProtKB-KW"/>
</dbReference>
<evidence type="ECO:0000313" key="20">
    <source>
        <dbReference type="Proteomes" id="UP000646827"/>
    </source>
</evidence>
<keyword evidence="6" id="KW-0865">Zymogen</keyword>
<accession>A0A8H7RW03</accession>
<sequence length="553" mass="61291">MLYTFLLLLVILFLAEYSTTATTIRLPIIKRSISSNRYEKRQNSNITTINPRPMIENTKLYNDEASEYLIRVGVGTPPQNFTLALDTGSSDLWIPSKECPSQSCPLARFDTNQSTTYKETNNPFKIIYGIGNASGTYARDTISVGQLQVQNQLFGLAKQTDDIVAPGLSSEDLQELTSQGAHVHKGDDMIDDRDEIANGIFGLGYPHLASSLSHNINKKNNTYTNDPFVFNLAKQGFIAEPIFSIYMGSMFDEGWVGEILFGGINQDMYQEPLIYAPVVSFEKNKSNAPHTYWMTHGQGIRVVHENQTRLTDHVFPEKHGFIIDTGTTLTYMDHAIANQVVQAAVGEHHVVLDDASGTYIVPCNMDSLSSHLQLFLIPEKQQNKTHNKNKRQEKNGKPKENSHDDDDDFILISVPMRDLVIPLDNDDLGKATQCMFGIAPWLPSDSETANQLGNQGFVLVGDTVLRSTYLVFDMGNDRIGFASARATGGYVTRESSNSIHNNNTNMGNHGNSGGSSVEKISSSSSSQGFLIKLSMSTIMSFIIIIISIENYLI</sequence>
<dbReference type="InterPro" id="IPR001461">
    <property type="entry name" value="Aspartic_peptidase_A1"/>
</dbReference>
<feature type="active site" evidence="14">
    <location>
        <position position="324"/>
    </location>
</feature>
<keyword evidence="7" id="KW-1015">Disulfide bond</keyword>
<dbReference type="InterPro" id="IPR001969">
    <property type="entry name" value="Aspartic_peptidase_AS"/>
</dbReference>
<dbReference type="InterPro" id="IPR033121">
    <property type="entry name" value="PEPTIDASE_A1"/>
</dbReference>
<dbReference type="PANTHER" id="PTHR47966">
    <property type="entry name" value="BETA-SITE APP-CLEAVING ENZYME, ISOFORM A-RELATED"/>
    <property type="match status" value="1"/>
</dbReference>
<evidence type="ECO:0000256" key="17">
    <source>
        <dbReference type="SAM" id="SignalP"/>
    </source>
</evidence>
<evidence type="ECO:0000256" key="13">
    <source>
        <dbReference type="ARBA" id="ARBA00075933"/>
    </source>
</evidence>
<name>A0A8H7RW03_9FUNG</name>
<feature type="active site" evidence="14">
    <location>
        <position position="86"/>
    </location>
</feature>
<keyword evidence="4 15" id="KW-0064">Aspartyl protease</keyword>